<evidence type="ECO:0000256" key="1">
    <source>
        <dbReference type="SAM" id="Phobius"/>
    </source>
</evidence>
<feature type="transmembrane region" description="Helical" evidence="1">
    <location>
        <begin position="12"/>
        <end position="34"/>
    </location>
</feature>
<feature type="transmembrane region" description="Helical" evidence="1">
    <location>
        <begin position="46"/>
        <end position="68"/>
    </location>
</feature>
<keyword evidence="1" id="KW-0472">Membrane</keyword>
<keyword evidence="1" id="KW-0812">Transmembrane</keyword>
<name>A0A3N0VA45_9GAMM</name>
<dbReference type="EMBL" id="RJVO01000004">
    <property type="protein sequence ID" value="ROH89646.1"/>
    <property type="molecule type" value="Genomic_DNA"/>
</dbReference>
<dbReference type="InParanoid" id="A0A3N0VA45"/>
<accession>A0A3N0VA45</accession>
<comment type="caution">
    <text evidence="2">The sequence shown here is derived from an EMBL/GenBank/DDBJ whole genome shotgun (WGS) entry which is preliminary data.</text>
</comment>
<organism evidence="2 3">
    <name type="scientific">Stagnimonas aquatica</name>
    <dbReference type="NCBI Taxonomy" id="2689987"/>
    <lineage>
        <taxon>Bacteria</taxon>
        <taxon>Pseudomonadati</taxon>
        <taxon>Pseudomonadota</taxon>
        <taxon>Gammaproteobacteria</taxon>
        <taxon>Nevskiales</taxon>
        <taxon>Nevskiaceae</taxon>
        <taxon>Stagnimonas</taxon>
    </lineage>
</organism>
<keyword evidence="3" id="KW-1185">Reference proteome</keyword>
<evidence type="ECO:0000313" key="3">
    <source>
        <dbReference type="Proteomes" id="UP000282106"/>
    </source>
</evidence>
<evidence type="ECO:0000313" key="2">
    <source>
        <dbReference type="EMBL" id="ROH89646.1"/>
    </source>
</evidence>
<dbReference type="RefSeq" id="WP_123211943.1">
    <property type="nucleotide sequence ID" value="NZ_RJVO01000004.1"/>
</dbReference>
<sequence>MGKFWDKIIKHSAECAVAALSVLLVYVAGQLAPIALPLVDALSNRVLLALMLASLLINVLLALLIYYVTRKSPLRLKYGIYWDTEKNPHCPSCQKPVATYDEYDAGWGYYCKPCGKVFPLADAAGNNKKPAEVVREL</sequence>
<reference evidence="2 3" key="1">
    <citation type="submission" date="2018-10" db="EMBL/GenBank/DDBJ databases">
        <authorList>
            <person name="Chen W.-M."/>
        </authorList>
    </citation>
    <scope>NUCLEOTIDE SEQUENCE [LARGE SCALE GENOMIC DNA]</scope>
    <source>
        <strain evidence="2 3">THS-13</strain>
    </source>
</reference>
<protein>
    <submittedName>
        <fullName evidence="2">Uncharacterized protein</fullName>
    </submittedName>
</protein>
<dbReference type="Proteomes" id="UP000282106">
    <property type="component" value="Unassembled WGS sequence"/>
</dbReference>
<dbReference type="AlphaFoldDB" id="A0A3N0VA45"/>
<proteinExistence type="predicted"/>
<keyword evidence="1" id="KW-1133">Transmembrane helix</keyword>
<gene>
    <name evidence="2" type="ORF">ED208_11015</name>
</gene>